<dbReference type="RefSeq" id="WP_179203924.1">
    <property type="nucleotide sequence ID" value="NZ_FUKW01000057.1"/>
</dbReference>
<protein>
    <recommendedName>
        <fullName evidence="1">Primase C-terminal 1 domain-containing protein</fullName>
    </recommendedName>
</protein>
<organism evidence="2 3">
    <name type="scientific">Marinilactibacillus psychrotolerans 42ea</name>
    <dbReference type="NCBI Taxonomy" id="1255609"/>
    <lineage>
        <taxon>Bacteria</taxon>
        <taxon>Bacillati</taxon>
        <taxon>Bacillota</taxon>
        <taxon>Bacilli</taxon>
        <taxon>Lactobacillales</taxon>
        <taxon>Carnobacteriaceae</taxon>
        <taxon>Marinilactibacillus</taxon>
    </lineage>
</organism>
<evidence type="ECO:0000313" key="3">
    <source>
        <dbReference type="Proteomes" id="UP000195611"/>
    </source>
</evidence>
<gene>
    <name evidence="2" type="ORF">FM115_03505</name>
</gene>
<dbReference type="AlphaFoldDB" id="A0A1R4J1I0"/>
<evidence type="ECO:0000259" key="1">
    <source>
        <dbReference type="SMART" id="SM00942"/>
    </source>
</evidence>
<proteinExistence type="predicted"/>
<name>A0A1R4J1I0_9LACT</name>
<dbReference type="SMART" id="SM00942">
    <property type="entry name" value="PriCT_1"/>
    <property type="match status" value="1"/>
</dbReference>
<accession>A0A1R4J1I0</accession>
<sequence length="497" mass="57551">MIEENNTYKLILKKGLLTYKFKNSKGCPPNFKEAPGKKGVTFAFRNKDSMTQAKGFIITSEEAIYENKEKLSHWTPNVYSWGGYIDPNRKHVMGFFERNLQQINTFVVDFDCSKENVSSDDILVAGLELNTVPTLILETPNGYQAYFVLDQPSYISKANEFKSLRTNKAIARSLKVAFSKEIEGVDFGCNPFGIFRFPREDNIVYYDPTNLFDFKTLMEWSKKISDDQRQERQLLQRDNFRNADFKQTKTSWFRSLLNVKTIKGGKGLLGRNSAVFTASLACYSSNMEKEDCIDLMDEFNTFLANPLSDREVKKIVRSAYSGRYSGASAQYIQVLEEQWGISQDRSESLNKGVWYKFAKPREEREKTHYSEYRLDLIHLIEQKTKNKQAFIQMTRKELMKELNIPESSLKDLLRMLKEDHYVIVQTKPGRGGYTRLGTTKSVVVSLLGQKKEQYVEQKKNLVKSLPKAEQVIKEVEDIQFKKEHWDSNLSLEIINTS</sequence>
<dbReference type="InterPro" id="IPR014820">
    <property type="entry name" value="PriCT_1"/>
</dbReference>
<reference evidence="2 3" key="1">
    <citation type="submission" date="2017-02" db="EMBL/GenBank/DDBJ databases">
        <authorList>
            <person name="Peterson S.W."/>
        </authorList>
    </citation>
    <scope>NUCLEOTIDE SEQUENCE [LARGE SCALE GENOMIC DNA]</scope>
    <source>
        <strain evidence="2 3">42ea</strain>
    </source>
</reference>
<dbReference type="Proteomes" id="UP000195611">
    <property type="component" value="Unassembled WGS sequence"/>
</dbReference>
<dbReference type="Pfam" id="PF08708">
    <property type="entry name" value="PriCT_1"/>
    <property type="match status" value="1"/>
</dbReference>
<dbReference type="EMBL" id="FUKW01000057">
    <property type="protein sequence ID" value="SJN25838.1"/>
    <property type="molecule type" value="Genomic_DNA"/>
</dbReference>
<feature type="domain" description="Primase C-terminal 1" evidence="1">
    <location>
        <begin position="261"/>
        <end position="325"/>
    </location>
</feature>
<evidence type="ECO:0000313" key="2">
    <source>
        <dbReference type="EMBL" id="SJN25838.1"/>
    </source>
</evidence>